<accession>A0ABN9VEY9</accession>
<evidence type="ECO:0000313" key="5">
    <source>
        <dbReference type="Proteomes" id="UP001189429"/>
    </source>
</evidence>
<dbReference type="SUPFAM" id="SSF53448">
    <property type="entry name" value="Nucleotide-diphospho-sugar transferases"/>
    <property type="match status" value="1"/>
</dbReference>
<dbReference type="EMBL" id="CAUYUJ010016972">
    <property type="protein sequence ID" value="CAK0870551.1"/>
    <property type="molecule type" value="Genomic_DNA"/>
</dbReference>
<feature type="region of interest" description="Disordered" evidence="2">
    <location>
        <begin position="317"/>
        <end position="352"/>
    </location>
</feature>
<protein>
    <recommendedName>
        <fullName evidence="3">Glycosyltransferase 2-like domain-containing protein</fullName>
    </recommendedName>
</protein>
<comment type="caution">
    <text evidence="4">The sequence shown here is derived from an EMBL/GenBank/DDBJ whole genome shotgun (WGS) entry which is preliminary data.</text>
</comment>
<dbReference type="PANTHER" id="PTHR11675">
    <property type="entry name" value="N-ACETYLGALACTOSAMINYLTRANSFERASE"/>
    <property type="match status" value="1"/>
</dbReference>
<evidence type="ECO:0000256" key="1">
    <source>
        <dbReference type="ARBA" id="ARBA00023157"/>
    </source>
</evidence>
<feature type="compositionally biased region" description="Low complexity" evidence="2">
    <location>
        <begin position="321"/>
        <end position="339"/>
    </location>
</feature>
<reference evidence="4" key="1">
    <citation type="submission" date="2023-10" db="EMBL/GenBank/DDBJ databases">
        <authorList>
            <person name="Chen Y."/>
            <person name="Shah S."/>
            <person name="Dougan E. K."/>
            <person name="Thang M."/>
            <person name="Chan C."/>
        </authorList>
    </citation>
    <scope>NUCLEOTIDE SEQUENCE [LARGE SCALE GENOMIC DNA]</scope>
</reference>
<dbReference type="Pfam" id="PF00535">
    <property type="entry name" value="Glycos_transf_2"/>
    <property type="match status" value="1"/>
</dbReference>
<evidence type="ECO:0000259" key="3">
    <source>
        <dbReference type="Pfam" id="PF00535"/>
    </source>
</evidence>
<organism evidence="4 5">
    <name type="scientific">Prorocentrum cordatum</name>
    <dbReference type="NCBI Taxonomy" id="2364126"/>
    <lineage>
        <taxon>Eukaryota</taxon>
        <taxon>Sar</taxon>
        <taxon>Alveolata</taxon>
        <taxon>Dinophyceae</taxon>
        <taxon>Prorocentrales</taxon>
        <taxon>Prorocentraceae</taxon>
        <taxon>Prorocentrum</taxon>
    </lineage>
</organism>
<dbReference type="Proteomes" id="UP001189429">
    <property type="component" value="Unassembled WGS sequence"/>
</dbReference>
<dbReference type="PANTHER" id="PTHR11675:SF119">
    <property type="entry name" value="POLYPEPTIDE N-ACETYLGALACTOSAMINYLTRANSFERASE 2"/>
    <property type="match status" value="1"/>
</dbReference>
<name>A0ABN9VEY9_9DINO</name>
<feature type="region of interest" description="Disordered" evidence="2">
    <location>
        <begin position="366"/>
        <end position="390"/>
    </location>
</feature>
<dbReference type="InterPro" id="IPR001173">
    <property type="entry name" value="Glyco_trans_2-like"/>
</dbReference>
<keyword evidence="5" id="KW-1185">Reference proteome</keyword>
<keyword evidence="1" id="KW-1015">Disulfide bond</keyword>
<sequence>MWPLVQVLALAGAATLGFVFLRQGSLRGIASADVREWYANDTDGSESDLGTVSPHLGPREFPVPPQVLHSRCLSAKFNTTRFPNVSIIIPYLNESWSQMRATVGSILSYSPMDLVDNILFIDDGNSAEWQFHDQLRALHTKVTVHRNDRREGLIRSRVIGARRTTSEVLVFMEPHCVVQPRWIEPLLERMAGSEDHATVVAPVIDVIPEADFSKYRASHSQVGGFDWTLTFRWAAFPEYRNASYRYPEPFASPAISGGIFGIWRDFWERLGEYDMGMSAWGGETSSCRCGPGAAAGASSSFPAPAWGTCSGPRIPTRSAARRCSGTTRGSPRSGSTSTPQAGGQKGCAAGPMHIRWSDRTVVRPLSELPRRRPVGGGAGPRRRLRAPAAAQGAGLPVHGVVRRARVPRVAALGCALGLLGVRPLQDGSR</sequence>
<dbReference type="Gene3D" id="3.90.550.10">
    <property type="entry name" value="Spore Coat Polysaccharide Biosynthesis Protein SpsA, Chain A"/>
    <property type="match status" value="1"/>
</dbReference>
<feature type="domain" description="Glycosyltransferase 2-like" evidence="3">
    <location>
        <begin position="86"/>
        <end position="260"/>
    </location>
</feature>
<dbReference type="InterPro" id="IPR029044">
    <property type="entry name" value="Nucleotide-diphossugar_trans"/>
</dbReference>
<evidence type="ECO:0000313" key="4">
    <source>
        <dbReference type="EMBL" id="CAK0870551.1"/>
    </source>
</evidence>
<evidence type="ECO:0000256" key="2">
    <source>
        <dbReference type="SAM" id="MobiDB-lite"/>
    </source>
</evidence>
<proteinExistence type="predicted"/>
<gene>
    <name evidence="4" type="ORF">PCOR1329_LOCUS56624</name>
</gene>